<keyword evidence="4" id="KW-1185">Reference proteome</keyword>
<proteinExistence type="predicted"/>
<dbReference type="EMBL" id="AP028679">
    <property type="protein sequence ID" value="BEQ13446.1"/>
    <property type="molecule type" value="Genomic_DNA"/>
</dbReference>
<dbReference type="Pfam" id="PF02470">
    <property type="entry name" value="MlaD"/>
    <property type="match status" value="1"/>
</dbReference>
<dbReference type="AlphaFoldDB" id="A0AAU9ES62"/>
<feature type="domain" description="Mce/MlaD" evidence="2">
    <location>
        <begin position="48"/>
        <end position="140"/>
    </location>
</feature>
<dbReference type="InterPro" id="IPR003399">
    <property type="entry name" value="Mce/MlaD"/>
</dbReference>
<evidence type="ECO:0000313" key="3">
    <source>
        <dbReference type="EMBL" id="BEQ13446.1"/>
    </source>
</evidence>
<dbReference type="RefSeq" id="WP_338605139.1">
    <property type="nucleotide sequence ID" value="NZ_AP028679.1"/>
</dbReference>
<evidence type="ECO:0000256" key="1">
    <source>
        <dbReference type="SAM" id="Phobius"/>
    </source>
</evidence>
<evidence type="ECO:0000313" key="4">
    <source>
        <dbReference type="Proteomes" id="UP001366166"/>
    </source>
</evidence>
<dbReference type="PANTHER" id="PTHR33371">
    <property type="entry name" value="INTERMEMBRANE PHOSPHOLIPID TRANSPORT SYSTEM BINDING PROTEIN MLAD-RELATED"/>
    <property type="match status" value="1"/>
</dbReference>
<name>A0AAU9ES62_9BACT</name>
<evidence type="ECO:0000259" key="2">
    <source>
        <dbReference type="Pfam" id="PF02470"/>
    </source>
</evidence>
<sequence length="343" mass="36776">MSKQVNNKMVGGFLVTALALLVVGVMIFGSGTFFEKTETRVMHFQGAIKGLTIGSPVLLKGVKVGTVSNIVVNYDPSKLTVDIPVYIALNPSSFSIIGGEAPKTLEAQRKRTKDLIAHGLRAQLQTQSLITGQLVVALDFFPDTPVKLVNPDGPVIEIPTIPSALDQLSDTLKRINLDEIATQTSAVLEGLAKLVNAPELKASLKDLQTIMQKTKSTMSIVESRAQPLADEVVGTVTDTRKLVNQTNERVARLSNSAEAILQKTDNGLGPLVASLNTASNTATDTLLAAKKALEQADNMLGKDSHFRYQINNALEELAAAASSIRDLAAYLERHPEALIEGKK</sequence>
<keyword evidence="1" id="KW-0472">Membrane</keyword>
<dbReference type="PANTHER" id="PTHR33371:SF4">
    <property type="entry name" value="INTERMEMBRANE PHOSPHOLIPID TRANSPORT SYSTEM BINDING PROTEIN MLAD"/>
    <property type="match status" value="1"/>
</dbReference>
<keyword evidence="1" id="KW-0812">Transmembrane</keyword>
<keyword evidence="1" id="KW-1133">Transmembrane helix</keyword>
<dbReference type="Proteomes" id="UP001366166">
    <property type="component" value="Chromosome"/>
</dbReference>
<organism evidence="3 4">
    <name type="scientific">Desulfoferula mesophila</name>
    <dbReference type="NCBI Taxonomy" id="3058419"/>
    <lineage>
        <taxon>Bacteria</taxon>
        <taxon>Pseudomonadati</taxon>
        <taxon>Thermodesulfobacteriota</taxon>
        <taxon>Desulfarculia</taxon>
        <taxon>Desulfarculales</taxon>
        <taxon>Desulfarculaceae</taxon>
        <taxon>Desulfoferula</taxon>
    </lineage>
</organism>
<feature type="transmembrane region" description="Helical" evidence="1">
    <location>
        <begin position="12"/>
        <end position="34"/>
    </location>
</feature>
<reference evidence="4" key="1">
    <citation type="journal article" date="2023" name="Arch. Microbiol.">
        <title>Desulfoferula mesophilus gen. nov. sp. nov., a mesophilic sulfate-reducing bacterium isolated from a brackish lake sediment.</title>
        <authorList>
            <person name="Watanabe T."/>
            <person name="Yabe T."/>
            <person name="Tsuji J.M."/>
            <person name="Fukui M."/>
        </authorList>
    </citation>
    <scope>NUCLEOTIDE SEQUENCE [LARGE SCALE GENOMIC DNA]</scope>
    <source>
        <strain evidence="4">12FAK</strain>
    </source>
</reference>
<protein>
    <submittedName>
        <fullName evidence="3">Paraquat-inducible protein B</fullName>
    </submittedName>
</protein>
<dbReference type="KEGG" id="dmp:FAK_05120"/>
<accession>A0AAU9ES62</accession>
<dbReference type="InterPro" id="IPR052336">
    <property type="entry name" value="MlaD_Phospholipid_Transporter"/>
</dbReference>
<gene>
    <name evidence="3" type="ORF">FAK_05120</name>
</gene>